<feature type="transmembrane region" description="Helical" evidence="6">
    <location>
        <begin position="200"/>
        <end position="223"/>
    </location>
</feature>
<keyword evidence="2" id="KW-1003">Cell membrane</keyword>
<feature type="transmembrane region" description="Helical" evidence="6">
    <location>
        <begin position="128"/>
        <end position="150"/>
    </location>
</feature>
<dbReference type="EMBL" id="JOOZ01000031">
    <property type="protein sequence ID" value="OUL66445.1"/>
    <property type="molecule type" value="Genomic_DNA"/>
</dbReference>
<feature type="transmembrane region" description="Helical" evidence="6">
    <location>
        <begin position="235"/>
        <end position="255"/>
    </location>
</feature>
<feature type="transmembrane region" description="Helical" evidence="6">
    <location>
        <begin position="267"/>
        <end position="284"/>
    </location>
</feature>
<accession>A0A252EJ10</accession>
<feature type="domain" description="Major facilitator superfamily (MFS) profile" evidence="7">
    <location>
        <begin position="4"/>
        <end position="387"/>
    </location>
</feature>
<comment type="subcellular location">
    <subcellularLocation>
        <location evidence="1">Cell membrane</location>
        <topology evidence="1">Multi-pass membrane protein</topology>
    </subcellularLocation>
</comment>
<evidence type="ECO:0000256" key="3">
    <source>
        <dbReference type="ARBA" id="ARBA00022692"/>
    </source>
</evidence>
<protein>
    <recommendedName>
        <fullName evidence="7">Major facilitator superfamily (MFS) profile domain-containing protein</fullName>
    </recommendedName>
</protein>
<dbReference type="Gene3D" id="1.20.1250.20">
    <property type="entry name" value="MFS general substrate transporter like domains"/>
    <property type="match status" value="2"/>
</dbReference>
<keyword evidence="3 6" id="KW-0812">Transmembrane</keyword>
<dbReference type="Proteomes" id="UP000195072">
    <property type="component" value="Unassembled WGS sequence"/>
</dbReference>
<proteinExistence type="predicted"/>
<dbReference type="PANTHER" id="PTHR43124">
    <property type="entry name" value="PURINE EFFLUX PUMP PBUE"/>
    <property type="match status" value="1"/>
</dbReference>
<organism evidence="8 9">
    <name type="scientific">Acetobacter senegalensis</name>
    <dbReference type="NCBI Taxonomy" id="446692"/>
    <lineage>
        <taxon>Bacteria</taxon>
        <taxon>Pseudomonadati</taxon>
        <taxon>Pseudomonadota</taxon>
        <taxon>Alphaproteobacteria</taxon>
        <taxon>Acetobacterales</taxon>
        <taxon>Acetobacteraceae</taxon>
        <taxon>Acetobacter</taxon>
    </lineage>
</organism>
<dbReference type="PROSITE" id="PS50850">
    <property type="entry name" value="MFS"/>
    <property type="match status" value="1"/>
</dbReference>
<feature type="transmembrane region" description="Helical" evidence="6">
    <location>
        <begin position="39"/>
        <end position="58"/>
    </location>
</feature>
<dbReference type="PANTHER" id="PTHR43124:SF8">
    <property type="entry name" value="INNER MEMBRANE TRANSPORT PROTEIN YDHP"/>
    <property type="match status" value="1"/>
</dbReference>
<evidence type="ECO:0000256" key="4">
    <source>
        <dbReference type="ARBA" id="ARBA00022989"/>
    </source>
</evidence>
<evidence type="ECO:0000313" key="9">
    <source>
        <dbReference type="Proteomes" id="UP000195072"/>
    </source>
</evidence>
<dbReference type="GO" id="GO:0005886">
    <property type="term" value="C:plasma membrane"/>
    <property type="evidence" value="ECO:0007669"/>
    <property type="project" value="UniProtKB-SubCell"/>
</dbReference>
<evidence type="ECO:0000256" key="5">
    <source>
        <dbReference type="ARBA" id="ARBA00023136"/>
    </source>
</evidence>
<keyword evidence="4 6" id="KW-1133">Transmembrane helix</keyword>
<dbReference type="CDD" id="cd17324">
    <property type="entry name" value="MFS_NepI_like"/>
    <property type="match status" value="1"/>
</dbReference>
<evidence type="ECO:0000313" key="8">
    <source>
        <dbReference type="EMBL" id="OUL66445.1"/>
    </source>
</evidence>
<gene>
    <name evidence="8" type="ORF">HK16_10035</name>
</gene>
<feature type="transmembrane region" description="Helical" evidence="6">
    <location>
        <begin position="156"/>
        <end position="179"/>
    </location>
</feature>
<feature type="transmembrane region" description="Helical" evidence="6">
    <location>
        <begin position="70"/>
        <end position="89"/>
    </location>
</feature>
<dbReference type="Pfam" id="PF07690">
    <property type="entry name" value="MFS_1"/>
    <property type="match status" value="1"/>
</dbReference>
<evidence type="ECO:0000256" key="2">
    <source>
        <dbReference type="ARBA" id="ARBA00022475"/>
    </source>
</evidence>
<evidence type="ECO:0000259" key="7">
    <source>
        <dbReference type="PROSITE" id="PS50850"/>
    </source>
</evidence>
<reference evidence="8 9" key="1">
    <citation type="submission" date="2014-06" db="EMBL/GenBank/DDBJ databases">
        <authorList>
            <person name="Ju J."/>
            <person name="Zhang J."/>
        </authorList>
    </citation>
    <scope>NUCLEOTIDE SEQUENCE [LARGE SCALE GENOMIC DNA]</scope>
    <source>
        <strain evidence="8">DmL_050</strain>
    </source>
</reference>
<dbReference type="InterPro" id="IPR050189">
    <property type="entry name" value="MFS_Efflux_Transporters"/>
</dbReference>
<dbReference type="InterPro" id="IPR020846">
    <property type="entry name" value="MFS_dom"/>
</dbReference>
<dbReference type="InterPro" id="IPR036259">
    <property type="entry name" value="MFS_trans_sf"/>
</dbReference>
<dbReference type="SUPFAM" id="SSF103473">
    <property type="entry name" value="MFS general substrate transporter"/>
    <property type="match status" value="1"/>
</dbReference>
<feature type="transmembrane region" description="Helical" evidence="6">
    <location>
        <begin position="290"/>
        <end position="314"/>
    </location>
</feature>
<dbReference type="AlphaFoldDB" id="A0A252EJ10"/>
<feature type="transmembrane region" description="Helical" evidence="6">
    <location>
        <begin position="363"/>
        <end position="382"/>
    </location>
</feature>
<evidence type="ECO:0000256" key="1">
    <source>
        <dbReference type="ARBA" id="ARBA00004651"/>
    </source>
</evidence>
<sequence>MKFALLAMALASFAIGTSEFVLVGVIPVISQSLQVSLSLASLLVSLYAFGVGISAPVLTAFCQKVDRRKLMLGLMTLFTAGNALAPLVGNFEALLVIRIATSAAHGVFFATAATFAANLVPPNKRASAIATVFSGLTIAIALGVPLGTIIAQRAGWRATFVLVTLLGAVSVACMARWLPGGVRTDEDVSIHEQLSVLSSGRLLVGFAMNFFGYGGTFVAITFLSEIITEVAHMPTWTVGPILSLYGVSVIIGNMVGGYLSNRTPIKILIPLFLIQGVLLSLLYITDLHPYLLLLNIAFVGVFSFANVPGLHLYIVDLAKTFRPNGVDVASALNISAANFGIAFSSFVGAKIVSSGGGVGTTPVAAAAVVVCAFVLAVLSYALDKKKKFRDGYAAQ</sequence>
<dbReference type="GO" id="GO:0022857">
    <property type="term" value="F:transmembrane transporter activity"/>
    <property type="evidence" value="ECO:0007669"/>
    <property type="project" value="InterPro"/>
</dbReference>
<feature type="transmembrane region" description="Helical" evidence="6">
    <location>
        <begin position="95"/>
        <end position="116"/>
    </location>
</feature>
<comment type="caution">
    <text evidence="8">The sequence shown here is derived from an EMBL/GenBank/DDBJ whole genome shotgun (WGS) entry which is preliminary data.</text>
</comment>
<name>A0A252EJ10_9PROT</name>
<keyword evidence="5 6" id="KW-0472">Membrane</keyword>
<feature type="transmembrane region" description="Helical" evidence="6">
    <location>
        <begin position="326"/>
        <end position="351"/>
    </location>
</feature>
<evidence type="ECO:0000256" key="6">
    <source>
        <dbReference type="SAM" id="Phobius"/>
    </source>
</evidence>
<dbReference type="InterPro" id="IPR011701">
    <property type="entry name" value="MFS"/>
</dbReference>